<dbReference type="InterPro" id="IPR009060">
    <property type="entry name" value="UBA-like_sf"/>
</dbReference>
<evidence type="ECO:0000313" key="4">
    <source>
        <dbReference type="EMBL" id="KAL0270687.1"/>
    </source>
</evidence>
<proteinExistence type="predicted"/>
<evidence type="ECO:0000256" key="1">
    <source>
        <dbReference type="SAM" id="MobiDB-lite"/>
    </source>
</evidence>
<evidence type="ECO:0000259" key="2">
    <source>
        <dbReference type="PROSITE" id="PS50030"/>
    </source>
</evidence>
<dbReference type="EMBL" id="JARGDH010000004">
    <property type="protein sequence ID" value="KAL0270687.1"/>
    <property type="molecule type" value="Genomic_DNA"/>
</dbReference>
<dbReference type="GO" id="GO:0006511">
    <property type="term" value="P:ubiquitin-dependent protein catabolic process"/>
    <property type="evidence" value="ECO:0007669"/>
    <property type="project" value="TreeGrafter"/>
</dbReference>
<comment type="caution">
    <text evidence="4">The sequence shown here is derived from an EMBL/GenBank/DDBJ whole genome shotgun (WGS) entry which is preliminary data.</text>
</comment>
<sequence>MPPAASKFTSNRNHQHETCPKSKKGLSFGVRVNPSSFERIPPTLFNGSDKVEQVKNLVSQKTNVPTDLLELVYCGNVLENGSTLDTCGVHSGVTIHVLRKKEKEISRISTPICEADILHLVSAFKNATKNPNYRSALQRLSRPEVLENIIAATPGLAEDPIAVSIIQDPELLTQMCDANTVRRVVEAHPSLAEAAHYIVAVVHEEAASPAVTSHPSTSSGYSYTLDALSDDEEMDSSQSSDSQPRHGAGENIFTSPITTAQLAAALASATGNSSGSLSESPSTTSIITAEMFSQAMQQAIAGVAPNPHGPELPAPSGSNFGDLEATSRRLGRQLQQMHEIGLRDDAINLQALQATDWNVQEAINLVFSGAIGDTDLDDD</sequence>
<dbReference type="PANTHER" id="PTHR10677:SF25">
    <property type="entry name" value="UBIQUITIN-LIKE PROTEIN 7"/>
    <property type="match status" value="1"/>
</dbReference>
<dbReference type="InterPro" id="IPR047878">
    <property type="entry name" value="UBL7_UBA"/>
</dbReference>
<dbReference type="CDD" id="cd17039">
    <property type="entry name" value="Ubl_ubiquitin_like"/>
    <property type="match status" value="1"/>
</dbReference>
<dbReference type="InterPro" id="IPR000626">
    <property type="entry name" value="Ubiquitin-like_dom"/>
</dbReference>
<dbReference type="GO" id="GO:0031593">
    <property type="term" value="F:polyubiquitin modification-dependent protein binding"/>
    <property type="evidence" value="ECO:0007669"/>
    <property type="project" value="TreeGrafter"/>
</dbReference>
<dbReference type="InterPro" id="IPR029071">
    <property type="entry name" value="Ubiquitin-like_domsf"/>
</dbReference>
<dbReference type="InterPro" id="IPR015496">
    <property type="entry name" value="Ubiquilin"/>
</dbReference>
<accession>A0AAW2HLJ7</accession>
<organism evidence="4">
    <name type="scientific">Menopon gallinae</name>
    <name type="common">poultry shaft louse</name>
    <dbReference type="NCBI Taxonomy" id="328185"/>
    <lineage>
        <taxon>Eukaryota</taxon>
        <taxon>Metazoa</taxon>
        <taxon>Ecdysozoa</taxon>
        <taxon>Arthropoda</taxon>
        <taxon>Hexapoda</taxon>
        <taxon>Insecta</taxon>
        <taxon>Pterygota</taxon>
        <taxon>Neoptera</taxon>
        <taxon>Paraneoptera</taxon>
        <taxon>Psocodea</taxon>
        <taxon>Troctomorpha</taxon>
        <taxon>Phthiraptera</taxon>
        <taxon>Amblycera</taxon>
        <taxon>Menoponidae</taxon>
        <taxon>Menopon</taxon>
    </lineage>
</organism>
<name>A0AAW2HLJ7_9NEOP</name>
<feature type="region of interest" description="Disordered" evidence="1">
    <location>
        <begin position="230"/>
        <end position="251"/>
    </location>
</feature>
<dbReference type="GO" id="GO:0005829">
    <property type="term" value="C:cytosol"/>
    <property type="evidence" value="ECO:0007669"/>
    <property type="project" value="TreeGrafter"/>
</dbReference>
<gene>
    <name evidence="4" type="ORF">PYX00_008009</name>
</gene>
<feature type="domain" description="UBA" evidence="2">
    <location>
        <begin position="324"/>
        <end position="369"/>
    </location>
</feature>
<feature type="domain" description="Ubiquitin-like" evidence="3">
    <location>
        <begin position="26"/>
        <end position="104"/>
    </location>
</feature>
<dbReference type="SUPFAM" id="SSF46934">
    <property type="entry name" value="UBA-like"/>
    <property type="match status" value="1"/>
</dbReference>
<dbReference type="InterPro" id="IPR015940">
    <property type="entry name" value="UBA"/>
</dbReference>
<dbReference type="PROSITE" id="PS50053">
    <property type="entry name" value="UBIQUITIN_2"/>
    <property type="match status" value="1"/>
</dbReference>
<feature type="region of interest" description="Disordered" evidence="1">
    <location>
        <begin position="1"/>
        <end position="26"/>
    </location>
</feature>
<dbReference type="CDD" id="cd14326">
    <property type="entry name" value="UBA_UBL7"/>
    <property type="match status" value="1"/>
</dbReference>
<dbReference type="Pfam" id="PF00240">
    <property type="entry name" value="ubiquitin"/>
    <property type="match status" value="1"/>
</dbReference>
<dbReference type="SUPFAM" id="SSF54236">
    <property type="entry name" value="Ubiquitin-like"/>
    <property type="match status" value="1"/>
</dbReference>
<dbReference type="Gene3D" id="1.10.8.10">
    <property type="entry name" value="DNA helicase RuvA subunit, C-terminal domain"/>
    <property type="match status" value="1"/>
</dbReference>
<evidence type="ECO:0008006" key="5">
    <source>
        <dbReference type="Google" id="ProtNLM"/>
    </source>
</evidence>
<dbReference type="PROSITE" id="PS50030">
    <property type="entry name" value="UBA"/>
    <property type="match status" value="1"/>
</dbReference>
<dbReference type="SMART" id="SM00213">
    <property type="entry name" value="UBQ"/>
    <property type="match status" value="1"/>
</dbReference>
<dbReference type="PANTHER" id="PTHR10677">
    <property type="entry name" value="UBIQUILIN"/>
    <property type="match status" value="1"/>
</dbReference>
<dbReference type="Gene3D" id="3.10.20.90">
    <property type="entry name" value="Phosphatidylinositol 3-kinase Catalytic Subunit, Chain A, domain 1"/>
    <property type="match status" value="1"/>
</dbReference>
<reference evidence="4" key="1">
    <citation type="journal article" date="2024" name="Gigascience">
        <title>Chromosome-level genome of the poultry shaft louse Menopon gallinae provides insight into the host-switching and adaptive evolution of parasitic lice.</title>
        <authorList>
            <person name="Xu Y."/>
            <person name="Ma L."/>
            <person name="Liu S."/>
            <person name="Liang Y."/>
            <person name="Liu Q."/>
            <person name="He Z."/>
            <person name="Tian L."/>
            <person name="Duan Y."/>
            <person name="Cai W."/>
            <person name="Li H."/>
            <person name="Song F."/>
        </authorList>
    </citation>
    <scope>NUCLEOTIDE SEQUENCE</scope>
    <source>
        <strain evidence="4">Cailab_2023a</strain>
    </source>
</reference>
<evidence type="ECO:0000259" key="3">
    <source>
        <dbReference type="PROSITE" id="PS50053"/>
    </source>
</evidence>
<dbReference type="AlphaFoldDB" id="A0AAW2HLJ7"/>
<protein>
    <recommendedName>
        <fullName evidence="5">Ubiquitin-like protein 7</fullName>
    </recommendedName>
</protein>